<evidence type="ECO:0008006" key="4">
    <source>
        <dbReference type="Google" id="ProtNLM"/>
    </source>
</evidence>
<dbReference type="AlphaFoldDB" id="A0A1I7LIC7"/>
<evidence type="ECO:0000313" key="3">
    <source>
        <dbReference type="Proteomes" id="UP000183508"/>
    </source>
</evidence>
<organism evidence="2 3">
    <name type="scientific">Alicyclobacillus macrosporangiidus</name>
    <dbReference type="NCBI Taxonomy" id="392015"/>
    <lineage>
        <taxon>Bacteria</taxon>
        <taxon>Bacillati</taxon>
        <taxon>Bacillota</taxon>
        <taxon>Bacilli</taxon>
        <taxon>Bacillales</taxon>
        <taxon>Alicyclobacillaceae</taxon>
        <taxon>Alicyclobacillus</taxon>
    </lineage>
</organism>
<feature type="transmembrane region" description="Helical" evidence="1">
    <location>
        <begin position="6"/>
        <end position="26"/>
    </location>
</feature>
<sequence>MLYAGLVTTAAALVVLGLIIIFSSLIHVRQVLVTAAENGARVAALTGDTQTVQEAVANTLQEAKLPQTYHGQTLWTVSSTSVTNGPAQPEAKVTIQYQAPILFPNLFRALGHPYSLPVTIPLSVTASATNETYFTGPPN</sequence>
<accession>A0A1I7LIC7</accession>
<keyword evidence="1" id="KW-0472">Membrane</keyword>
<proteinExistence type="predicted"/>
<keyword evidence="1" id="KW-0812">Transmembrane</keyword>
<keyword evidence="1" id="KW-1133">Transmembrane helix</keyword>
<dbReference type="STRING" id="392015.SAMN05421543_1582"/>
<gene>
    <name evidence="2" type="ORF">SAMN05421543_1582</name>
</gene>
<dbReference type="EMBL" id="FPBV01000058">
    <property type="protein sequence ID" value="SFV09388.1"/>
    <property type="molecule type" value="Genomic_DNA"/>
</dbReference>
<evidence type="ECO:0000256" key="1">
    <source>
        <dbReference type="SAM" id="Phobius"/>
    </source>
</evidence>
<dbReference type="Proteomes" id="UP000183508">
    <property type="component" value="Unassembled WGS sequence"/>
</dbReference>
<dbReference type="OrthoDB" id="2997615at2"/>
<keyword evidence="3" id="KW-1185">Reference proteome</keyword>
<name>A0A1I7LIC7_9BACL</name>
<evidence type="ECO:0000313" key="2">
    <source>
        <dbReference type="EMBL" id="SFV09388.1"/>
    </source>
</evidence>
<reference evidence="3" key="1">
    <citation type="submission" date="2016-10" db="EMBL/GenBank/DDBJ databases">
        <authorList>
            <person name="Varghese N."/>
        </authorList>
    </citation>
    <scope>NUCLEOTIDE SEQUENCE [LARGE SCALE GENOMIC DNA]</scope>
    <source>
        <strain evidence="3">DSM 17980</strain>
    </source>
</reference>
<protein>
    <recommendedName>
        <fullName evidence="4">TadE-like protein</fullName>
    </recommendedName>
</protein>